<dbReference type="KEGG" id="eke:EK0264_18845"/>
<protein>
    <recommendedName>
        <fullName evidence="6 7">6-phosphogluconolactonase</fullName>
        <shortName evidence="7">6PGL</shortName>
        <ecNumber evidence="5 7">3.1.1.31</ecNumber>
    </recommendedName>
</protein>
<feature type="domain" description="Glucosamine/galactosamine-6-phosphate isomerase" evidence="8">
    <location>
        <begin position="11"/>
        <end position="227"/>
    </location>
</feature>
<dbReference type="UniPathway" id="UPA00115">
    <property type="reaction ID" value="UER00409"/>
</dbReference>
<keyword evidence="10" id="KW-1185">Reference proteome</keyword>
<reference evidence="9 10" key="1">
    <citation type="journal article" date="2018" name="Int. J. Syst. Evol. Microbiol.">
        <title>Epidermidibacterium keratini gen. nov., sp. nov., a member of the family Sporichthyaceae, isolated from keratin epidermis.</title>
        <authorList>
            <person name="Lee D.G."/>
            <person name="Trujillo M.E."/>
            <person name="Kang S."/>
            <person name="Nam J.J."/>
            <person name="Kim Y.J."/>
        </authorList>
    </citation>
    <scope>NUCLEOTIDE SEQUENCE [LARGE SCALE GENOMIC DNA]</scope>
    <source>
        <strain evidence="9 10">EPI-7</strain>
    </source>
</reference>
<accession>A0A7L4YSB9</accession>
<organism evidence="9 10">
    <name type="scientific">Epidermidibacterium keratini</name>
    <dbReference type="NCBI Taxonomy" id="1891644"/>
    <lineage>
        <taxon>Bacteria</taxon>
        <taxon>Bacillati</taxon>
        <taxon>Actinomycetota</taxon>
        <taxon>Actinomycetes</taxon>
        <taxon>Sporichthyales</taxon>
        <taxon>Sporichthyaceae</taxon>
        <taxon>Epidermidibacterium</taxon>
    </lineage>
</organism>
<dbReference type="RefSeq" id="WP_159547249.1">
    <property type="nucleotide sequence ID" value="NZ_CP047156.1"/>
</dbReference>
<evidence type="ECO:0000256" key="2">
    <source>
        <dbReference type="ARBA" id="ARBA00002681"/>
    </source>
</evidence>
<dbReference type="InterPro" id="IPR006148">
    <property type="entry name" value="Glc/Gal-6P_isomerase"/>
</dbReference>
<dbReference type="Proteomes" id="UP000463857">
    <property type="component" value="Chromosome"/>
</dbReference>
<dbReference type="EC" id="3.1.1.31" evidence="5 7"/>
<dbReference type="GO" id="GO:0006098">
    <property type="term" value="P:pentose-phosphate shunt"/>
    <property type="evidence" value="ECO:0007669"/>
    <property type="project" value="UniProtKB-UniPathway"/>
</dbReference>
<dbReference type="OrthoDB" id="9810967at2"/>
<dbReference type="InterPro" id="IPR005900">
    <property type="entry name" value="6-phosphogluconolactonase_DevB"/>
</dbReference>
<comment type="pathway">
    <text evidence="3 7">Carbohydrate degradation; pentose phosphate pathway; D-ribulose 5-phosphate from D-glucose 6-phosphate (oxidative stage): step 2/3.</text>
</comment>
<comment type="catalytic activity">
    <reaction evidence="1 7">
        <text>6-phospho-D-glucono-1,5-lactone + H2O = 6-phospho-D-gluconate + H(+)</text>
        <dbReference type="Rhea" id="RHEA:12556"/>
        <dbReference type="ChEBI" id="CHEBI:15377"/>
        <dbReference type="ChEBI" id="CHEBI:15378"/>
        <dbReference type="ChEBI" id="CHEBI:57955"/>
        <dbReference type="ChEBI" id="CHEBI:58759"/>
        <dbReference type="EC" id="3.1.1.31"/>
    </reaction>
</comment>
<dbReference type="PANTHER" id="PTHR11054:SF0">
    <property type="entry name" value="6-PHOSPHOGLUCONOLACTONASE"/>
    <property type="match status" value="1"/>
</dbReference>
<comment type="similarity">
    <text evidence="4 7">Belongs to the glucosamine/galactosamine-6-phosphate isomerase family. 6-phosphogluconolactonase subfamily.</text>
</comment>
<dbReference type="InterPro" id="IPR037171">
    <property type="entry name" value="NagB/RpiA_transferase-like"/>
</dbReference>
<evidence type="ECO:0000313" key="10">
    <source>
        <dbReference type="Proteomes" id="UP000463857"/>
    </source>
</evidence>
<dbReference type="EMBL" id="CP047156">
    <property type="protein sequence ID" value="QHC02125.1"/>
    <property type="molecule type" value="Genomic_DNA"/>
</dbReference>
<name>A0A7L4YSB9_9ACTN</name>
<evidence type="ECO:0000256" key="5">
    <source>
        <dbReference type="ARBA" id="ARBA00013198"/>
    </source>
</evidence>
<dbReference type="PANTHER" id="PTHR11054">
    <property type="entry name" value="6-PHOSPHOGLUCONOLACTONASE"/>
    <property type="match status" value="1"/>
</dbReference>
<evidence type="ECO:0000256" key="1">
    <source>
        <dbReference type="ARBA" id="ARBA00000832"/>
    </source>
</evidence>
<gene>
    <name evidence="7 9" type="primary">pgl</name>
    <name evidence="9" type="ORF">EK0264_18845</name>
</gene>
<comment type="function">
    <text evidence="2 7">Hydrolysis of 6-phosphogluconolactone to 6-phosphogluconate.</text>
</comment>
<dbReference type="Pfam" id="PF01182">
    <property type="entry name" value="Glucosamine_iso"/>
    <property type="match status" value="1"/>
</dbReference>
<dbReference type="GO" id="GO:0017057">
    <property type="term" value="F:6-phosphogluconolactonase activity"/>
    <property type="evidence" value="ECO:0007669"/>
    <property type="project" value="UniProtKB-UniRule"/>
</dbReference>
<dbReference type="CDD" id="cd01400">
    <property type="entry name" value="6PGL"/>
    <property type="match status" value="1"/>
</dbReference>
<evidence type="ECO:0000313" key="9">
    <source>
        <dbReference type="EMBL" id="QHC02125.1"/>
    </source>
</evidence>
<proteinExistence type="inferred from homology"/>
<dbReference type="NCBIfam" id="TIGR01198">
    <property type="entry name" value="pgl"/>
    <property type="match status" value="1"/>
</dbReference>
<evidence type="ECO:0000256" key="6">
    <source>
        <dbReference type="ARBA" id="ARBA00020337"/>
    </source>
</evidence>
<evidence type="ECO:0000256" key="7">
    <source>
        <dbReference type="RuleBase" id="RU365095"/>
    </source>
</evidence>
<keyword evidence="7 9" id="KW-0378">Hydrolase</keyword>
<evidence type="ECO:0000256" key="4">
    <source>
        <dbReference type="ARBA" id="ARBA00010662"/>
    </source>
</evidence>
<dbReference type="FunCoup" id="A0A7L4YSB9">
    <property type="interactions" value="347"/>
</dbReference>
<dbReference type="SUPFAM" id="SSF100950">
    <property type="entry name" value="NagB/RpiA/CoA transferase-like"/>
    <property type="match status" value="1"/>
</dbReference>
<dbReference type="Gene3D" id="3.40.50.1360">
    <property type="match status" value="1"/>
</dbReference>
<sequence>MAEIDVDIFDTPANIAESVADRFVALVRGRQEEDVAPHVVVTGGSTGIAVLKAIRAHSEAHEIDWANVHVWWGDERFVPADDPERNDLQAFEALFDHVPVDPSKVHRVAASDGEFGDDVDAAAAAYAREIDGAFDGDPVFDILMLGVGEEGHTASIFPDSPAATDTSVVCAVRDCPKPPPTRVSMTFPTLDRGAHVWMMTAGESKADAVLAVLNGAKPVDIPAAGPRGLVATTWWIDEAAASKIPLS</sequence>
<dbReference type="InterPro" id="IPR039104">
    <property type="entry name" value="6PGL"/>
</dbReference>
<dbReference type="AlphaFoldDB" id="A0A7L4YSB9"/>
<evidence type="ECO:0000259" key="8">
    <source>
        <dbReference type="Pfam" id="PF01182"/>
    </source>
</evidence>
<dbReference type="InParanoid" id="A0A7L4YSB9"/>
<evidence type="ECO:0000256" key="3">
    <source>
        <dbReference type="ARBA" id="ARBA00004961"/>
    </source>
</evidence>
<dbReference type="GO" id="GO:0005975">
    <property type="term" value="P:carbohydrate metabolic process"/>
    <property type="evidence" value="ECO:0007669"/>
    <property type="project" value="UniProtKB-UniRule"/>
</dbReference>